<keyword evidence="9" id="KW-1185">Reference proteome</keyword>
<proteinExistence type="inferred from homology"/>
<dbReference type="CDD" id="cd16429">
    <property type="entry name" value="VirB10"/>
    <property type="match status" value="1"/>
</dbReference>
<evidence type="ECO:0000313" key="9">
    <source>
        <dbReference type="Proteomes" id="UP000316649"/>
    </source>
</evidence>
<dbReference type="EMBL" id="VMNH01000030">
    <property type="protein sequence ID" value="TVO69681.1"/>
    <property type="molecule type" value="Genomic_DNA"/>
</dbReference>
<sequence length="410" mass="44399">MSMAAEETPAGISLRPKPTGIRRLNKLPLYIAIGIGSLIVVMLAYSMNQRSKTMSLEEKSSEVRRTADTTAPGKMTGPYTGAEIPGPKEEGPSAPKTDVPASAQQATPPAPPRHHNPSLLEQERERQAQKRLQMKYGALEAPTEVSFTRELDTASSSNSVRNVDPRQAAYEAALARAGLGATAAGGAGLDPADPNNQEGKNAFLNRQIPKTQLLNGRDKALSQLLIRSGTVIPASMISGLNSDLPGEIIAQVSQNVYDTATGRYLIIPQGTRLVGTYDSHVSYGQDRALVVWKRLVFPDASALELGTMPGNDMAGYAGFNDQVDHHYFRIFGSALLMSVIGAGYAIASEDSSKNQNEENAQTAIAREMSQTSDRLLRKNLNLQPTIKVRPGYRFNVFVNKDIQFREPYSG</sequence>
<dbReference type="GO" id="GO:0016020">
    <property type="term" value="C:membrane"/>
    <property type="evidence" value="ECO:0007669"/>
    <property type="project" value="UniProtKB-SubCell"/>
</dbReference>
<evidence type="ECO:0000256" key="5">
    <source>
        <dbReference type="ARBA" id="ARBA00023136"/>
    </source>
</evidence>
<dbReference type="Gene3D" id="2.40.128.260">
    <property type="entry name" value="Type IV secretion system, VirB10/TraB/TrbI"/>
    <property type="match status" value="1"/>
</dbReference>
<feature type="region of interest" description="Disordered" evidence="6">
    <location>
        <begin position="52"/>
        <end position="117"/>
    </location>
</feature>
<protein>
    <recommendedName>
        <fullName evidence="10">Conjugal transfer protein TrbI</fullName>
    </recommendedName>
</protein>
<dbReference type="RefSeq" id="WP_144360418.1">
    <property type="nucleotide sequence ID" value="NZ_VMNH01000030.1"/>
</dbReference>
<keyword evidence="4 7" id="KW-1133">Transmembrane helix</keyword>
<gene>
    <name evidence="8" type="ORF">FHP88_17640</name>
</gene>
<evidence type="ECO:0000256" key="6">
    <source>
        <dbReference type="SAM" id="MobiDB-lite"/>
    </source>
</evidence>
<dbReference type="Pfam" id="PF03743">
    <property type="entry name" value="TrbI"/>
    <property type="match status" value="1"/>
</dbReference>
<evidence type="ECO:0000256" key="3">
    <source>
        <dbReference type="ARBA" id="ARBA00022692"/>
    </source>
</evidence>
<evidence type="ECO:0000256" key="2">
    <source>
        <dbReference type="ARBA" id="ARBA00010265"/>
    </source>
</evidence>
<evidence type="ECO:0000256" key="1">
    <source>
        <dbReference type="ARBA" id="ARBA00004167"/>
    </source>
</evidence>
<keyword evidence="5 7" id="KW-0472">Membrane</keyword>
<comment type="caution">
    <text evidence="8">The sequence shown here is derived from an EMBL/GenBank/DDBJ whole genome shotgun (WGS) entry which is preliminary data.</text>
</comment>
<reference evidence="8 9" key="1">
    <citation type="submission" date="2019-07" db="EMBL/GenBank/DDBJ databases">
        <title>The pathways for chlorine oxyanion respiration interact through the shared metabolite chlorate.</title>
        <authorList>
            <person name="Barnum T.P."/>
            <person name="Cheng Y."/>
            <person name="Hill K.A."/>
            <person name="Lucas L.N."/>
            <person name="Carlson H.K."/>
            <person name="Coates J.D."/>
        </authorList>
    </citation>
    <scope>NUCLEOTIDE SEQUENCE [LARGE SCALE GENOMIC DNA]</scope>
    <source>
        <strain evidence="8 9">BK-1</strain>
    </source>
</reference>
<dbReference type="OrthoDB" id="9766860at2"/>
<comment type="similarity">
    <text evidence="2">Belongs to the TrbI/VirB10 family.</text>
</comment>
<feature type="compositionally biased region" description="Basic and acidic residues" evidence="6">
    <location>
        <begin position="55"/>
        <end position="67"/>
    </location>
</feature>
<name>A0A557RX14_9GAMM</name>
<comment type="subcellular location">
    <subcellularLocation>
        <location evidence="1">Membrane</location>
        <topology evidence="1">Single-pass membrane protein</topology>
    </subcellularLocation>
</comment>
<evidence type="ECO:0008006" key="10">
    <source>
        <dbReference type="Google" id="ProtNLM"/>
    </source>
</evidence>
<evidence type="ECO:0000313" key="8">
    <source>
        <dbReference type="EMBL" id="TVO69681.1"/>
    </source>
</evidence>
<dbReference type="AlphaFoldDB" id="A0A557RX14"/>
<dbReference type="Proteomes" id="UP000316649">
    <property type="component" value="Unassembled WGS sequence"/>
</dbReference>
<dbReference type="InterPro" id="IPR005498">
    <property type="entry name" value="T4SS_VirB10/TraB/TrbI"/>
</dbReference>
<evidence type="ECO:0000256" key="7">
    <source>
        <dbReference type="SAM" id="Phobius"/>
    </source>
</evidence>
<organism evidence="8 9">
    <name type="scientific">Sedimenticola selenatireducens</name>
    <dbReference type="NCBI Taxonomy" id="191960"/>
    <lineage>
        <taxon>Bacteria</taxon>
        <taxon>Pseudomonadati</taxon>
        <taxon>Pseudomonadota</taxon>
        <taxon>Gammaproteobacteria</taxon>
        <taxon>Chromatiales</taxon>
        <taxon>Sedimenticolaceae</taxon>
        <taxon>Sedimenticola</taxon>
    </lineage>
</organism>
<keyword evidence="3 7" id="KW-0812">Transmembrane</keyword>
<accession>A0A557RX14</accession>
<dbReference type="InterPro" id="IPR042217">
    <property type="entry name" value="T4SS_VirB10/TrbI"/>
</dbReference>
<evidence type="ECO:0000256" key="4">
    <source>
        <dbReference type="ARBA" id="ARBA00022989"/>
    </source>
</evidence>
<feature type="transmembrane region" description="Helical" evidence="7">
    <location>
        <begin position="27"/>
        <end position="45"/>
    </location>
</feature>